<dbReference type="GO" id="GO:0005975">
    <property type="term" value="P:carbohydrate metabolic process"/>
    <property type="evidence" value="ECO:0007669"/>
    <property type="project" value="InterPro"/>
</dbReference>
<dbReference type="Pfam" id="PF01915">
    <property type="entry name" value="Glyco_hydro_3_C"/>
    <property type="match status" value="1"/>
</dbReference>
<dbReference type="Pfam" id="PF14310">
    <property type="entry name" value="Fn3-like"/>
    <property type="match status" value="1"/>
</dbReference>
<dbReference type="RefSeq" id="WP_212934299.1">
    <property type="nucleotide sequence ID" value="NZ_BORC01000009.1"/>
</dbReference>
<comment type="caution">
    <text evidence="5">The sequence shown here is derived from an EMBL/GenBank/DDBJ whole genome shotgun (WGS) entry which is preliminary data.</text>
</comment>
<dbReference type="InterPro" id="IPR036962">
    <property type="entry name" value="Glyco_hydro_3_N_sf"/>
</dbReference>
<dbReference type="EMBL" id="BORC01000009">
    <property type="protein sequence ID" value="GIN63912.1"/>
    <property type="molecule type" value="Genomic_DNA"/>
</dbReference>
<proteinExistence type="inferred from homology"/>
<dbReference type="InterPro" id="IPR002772">
    <property type="entry name" value="Glyco_hydro_3_C"/>
</dbReference>
<dbReference type="InterPro" id="IPR013783">
    <property type="entry name" value="Ig-like_fold"/>
</dbReference>
<dbReference type="InterPro" id="IPR026891">
    <property type="entry name" value="Fn3-like"/>
</dbReference>
<protein>
    <submittedName>
        <fullName evidence="5">Beta-glucosidase</fullName>
    </submittedName>
</protein>
<accession>A0A919WLN5</accession>
<reference evidence="5" key="1">
    <citation type="submission" date="2021-03" db="EMBL/GenBank/DDBJ databases">
        <title>Antimicrobial resistance genes in bacteria isolated from Japanese honey, and their potential for conferring macrolide and lincosamide resistance in the American foulbrood pathogen Paenibacillus larvae.</title>
        <authorList>
            <person name="Okamoto M."/>
            <person name="Kumagai M."/>
            <person name="Kanamori H."/>
            <person name="Takamatsu D."/>
        </authorList>
    </citation>
    <scope>NUCLEOTIDE SEQUENCE</scope>
    <source>
        <strain evidence="5">J27TS8</strain>
    </source>
</reference>
<dbReference type="InterPro" id="IPR001764">
    <property type="entry name" value="Glyco_hydro_3_N"/>
</dbReference>
<feature type="transmembrane region" description="Helical" evidence="3">
    <location>
        <begin position="930"/>
        <end position="953"/>
    </location>
</feature>
<name>A0A919WLN5_9BACI</name>
<gene>
    <name evidence="5" type="ORF">J27TS8_39050</name>
</gene>
<dbReference type="Gene3D" id="3.20.20.300">
    <property type="entry name" value="Glycoside hydrolase, family 3, N-terminal domain"/>
    <property type="match status" value="1"/>
</dbReference>
<sequence length="967" mass="105859">MKKKKMSKKKFRIVWSSILSVLLVIIVAANVALAQFSDVISAYFSTIDLESAEAVEARQKSEGIVEQIADEGIILLQNNDNTLPIQTSEDNKAKVNVFGWSFTEPIYGGTGSGSADASKAVTPKAGLENAGFEINEHLYKAYVDTGIERPIVGMDGQDWSIPEPKPSEFYTSELMQQAKDFSDVAIIFIARSGGEGADLPRSMDGPDTFDPNGGAFGPTGQKFGYEDDLDASKHYLQLSNREQGMIDAVTENFDNVILVVNSANTFELGWVEEYEEIKSILNVAGPGQNGFNSLGKVLSGEVNPSGRTVDIYTKDLLDPPAMINFGDFDYVIENADGSYAQAFDSSNVPLKYVDYSEGIYVGYRFYETAAELGVINYEEKVQYPFGYGLSYTNFEQEVVANSLNWTDSEVTVDVKVTNTGAVEGKEVVQLYFSAPYTGKIERSSIDLIAFEKTDIIKPGESETVTLTFNVEDMAAYDANKEYSNSGSYVLEAGEYKLMLMNNSHDKIADVGSKNLSEVVYDTTGRSTDEQIAINQFDDEVTGEGSISTYLSRANGFENLTELNKNEVYTVTTEDGTTKEVLGKLVDSEFVNFINGIRYDVPADTHDSAPTTGADNGKKLEDYVGVDINDESWNQLLDQLTVKELAELATLGGYRTIEVESVGKPATLDYDGPAAINNMNMAANGQSGTAFPSEIMIAATWNLELAEAMGEHIGAEAKAYGVSGWYAPGINVHRTAFAGRNFEYYSEDGFLSGKMAAAVTKGFQNQGGYVYIKHFALNDQETNRTFGVLTWSNEQAIREVYLKPFEIAVKEGGAKAVMSSFNSIGNKWAGADDGLLKEILRKEWGFNGHVITDFYMNGGGLNAYPYMNVELAVRNGNDLMLTGAAPMGVPEINTDSNDTLWALRDAAHNILYTIANSSAIDGGLSTDMPQWVVITIIVDILLALVIATAFYFVFRNSRKRDEINIDLV</sequence>
<evidence type="ECO:0000313" key="6">
    <source>
        <dbReference type="Proteomes" id="UP000682111"/>
    </source>
</evidence>
<dbReference type="PRINTS" id="PR00133">
    <property type="entry name" value="GLHYDRLASE3"/>
</dbReference>
<keyword evidence="3" id="KW-0812">Transmembrane</keyword>
<dbReference type="InterPro" id="IPR017853">
    <property type="entry name" value="GH"/>
</dbReference>
<feature type="domain" description="Fibronectin type III-like" evidence="4">
    <location>
        <begin position="426"/>
        <end position="503"/>
    </location>
</feature>
<dbReference type="SMART" id="SM01217">
    <property type="entry name" value="Fn3_like"/>
    <property type="match status" value="1"/>
</dbReference>
<dbReference type="Pfam" id="PF00933">
    <property type="entry name" value="Glyco_hydro_3"/>
    <property type="match status" value="1"/>
</dbReference>
<evidence type="ECO:0000256" key="2">
    <source>
        <dbReference type="ARBA" id="ARBA00022801"/>
    </source>
</evidence>
<dbReference type="InterPro" id="IPR050288">
    <property type="entry name" value="Cellulose_deg_GH3"/>
</dbReference>
<evidence type="ECO:0000256" key="1">
    <source>
        <dbReference type="ARBA" id="ARBA00005336"/>
    </source>
</evidence>
<dbReference type="SUPFAM" id="SSF51445">
    <property type="entry name" value="(Trans)glycosidases"/>
    <property type="match status" value="1"/>
</dbReference>
<evidence type="ECO:0000259" key="4">
    <source>
        <dbReference type="SMART" id="SM01217"/>
    </source>
</evidence>
<evidence type="ECO:0000256" key="3">
    <source>
        <dbReference type="SAM" id="Phobius"/>
    </source>
</evidence>
<dbReference type="Proteomes" id="UP000682111">
    <property type="component" value="Unassembled WGS sequence"/>
</dbReference>
<comment type="similarity">
    <text evidence="1">Belongs to the glycosyl hydrolase 3 family.</text>
</comment>
<dbReference type="GO" id="GO:0004553">
    <property type="term" value="F:hydrolase activity, hydrolyzing O-glycosyl compounds"/>
    <property type="evidence" value="ECO:0007669"/>
    <property type="project" value="InterPro"/>
</dbReference>
<dbReference type="AlphaFoldDB" id="A0A919WLN5"/>
<dbReference type="PANTHER" id="PTHR42715">
    <property type="entry name" value="BETA-GLUCOSIDASE"/>
    <property type="match status" value="1"/>
</dbReference>
<keyword evidence="3" id="KW-1133">Transmembrane helix</keyword>
<keyword evidence="3" id="KW-0472">Membrane</keyword>
<keyword evidence="2" id="KW-0378">Hydrolase</keyword>
<dbReference type="Gene3D" id="3.40.50.1700">
    <property type="entry name" value="Glycoside hydrolase family 3 C-terminal domain"/>
    <property type="match status" value="1"/>
</dbReference>
<keyword evidence="6" id="KW-1185">Reference proteome</keyword>
<dbReference type="Gene3D" id="2.60.40.10">
    <property type="entry name" value="Immunoglobulins"/>
    <property type="match status" value="1"/>
</dbReference>
<dbReference type="InterPro" id="IPR036881">
    <property type="entry name" value="Glyco_hydro_3_C_sf"/>
</dbReference>
<organism evidence="5 6">
    <name type="scientific">Robertmurraya siralis</name>
    <dbReference type="NCBI Taxonomy" id="77777"/>
    <lineage>
        <taxon>Bacteria</taxon>
        <taxon>Bacillati</taxon>
        <taxon>Bacillota</taxon>
        <taxon>Bacilli</taxon>
        <taxon>Bacillales</taxon>
        <taxon>Bacillaceae</taxon>
        <taxon>Robertmurraya</taxon>
    </lineage>
</organism>
<evidence type="ECO:0000313" key="5">
    <source>
        <dbReference type="EMBL" id="GIN63912.1"/>
    </source>
</evidence>
<dbReference type="PANTHER" id="PTHR42715:SF10">
    <property type="entry name" value="BETA-GLUCOSIDASE"/>
    <property type="match status" value="1"/>
</dbReference>
<dbReference type="SUPFAM" id="SSF52279">
    <property type="entry name" value="Beta-D-glucan exohydrolase, C-terminal domain"/>
    <property type="match status" value="1"/>
</dbReference>